<proteinExistence type="inferred from homology"/>
<evidence type="ECO:0008006" key="13">
    <source>
        <dbReference type="Google" id="ProtNLM"/>
    </source>
</evidence>
<dbReference type="AlphaFoldDB" id="A0A1B6HCS8"/>
<evidence type="ECO:0000256" key="7">
    <source>
        <dbReference type="ARBA" id="ARBA00022989"/>
    </source>
</evidence>
<dbReference type="InterPro" id="IPR050271">
    <property type="entry name" value="UDP-glycosyltransferase"/>
</dbReference>
<evidence type="ECO:0000256" key="9">
    <source>
        <dbReference type="ARBA" id="ARBA00023180"/>
    </source>
</evidence>
<dbReference type="Gene3D" id="3.40.50.2000">
    <property type="entry name" value="Glycogen Phosphorylase B"/>
    <property type="match status" value="1"/>
</dbReference>
<evidence type="ECO:0000313" key="12">
    <source>
        <dbReference type="EMBL" id="JAS72402.1"/>
    </source>
</evidence>
<keyword evidence="8 11" id="KW-0472">Membrane</keyword>
<comment type="subcellular location">
    <subcellularLocation>
        <location evidence="10">Endomembrane system</location>
        <topology evidence="10">Single-pass type I membrane protein</topology>
    </subcellularLocation>
    <subcellularLocation>
        <location evidence="1">Endoplasmic reticulum</location>
    </subcellularLocation>
</comment>
<keyword evidence="3" id="KW-0328">Glycosyltransferase</keyword>
<dbReference type="PANTHER" id="PTHR48043:SF114">
    <property type="entry name" value="IP04436P-RELATED"/>
    <property type="match status" value="1"/>
</dbReference>
<evidence type="ECO:0000256" key="8">
    <source>
        <dbReference type="ARBA" id="ARBA00023136"/>
    </source>
</evidence>
<protein>
    <recommendedName>
        <fullName evidence="13">UDP-glucuronosyltransferase</fullName>
    </recommendedName>
</protein>
<evidence type="ECO:0000256" key="11">
    <source>
        <dbReference type="SAM" id="Phobius"/>
    </source>
</evidence>
<dbReference type="InterPro" id="IPR002213">
    <property type="entry name" value="UDP_glucos_trans"/>
</dbReference>
<accession>A0A1B6HCS8</accession>
<feature type="transmembrane region" description="Helical" evidence="11">
    <location>
        <begin position="476"/>
        <end position="500"/>
    </location>
</feature>
<keyword evidence="6" id="KW-0256">Endoplasmic reticulum</keyword>
<organism evidence="12">
    <name type="scientific">Homalodisca liturata</name>
    <dbReference type="NCBI Taxonomy" id="320908"/>
    <lineage>
        <taxon>Eukaryota</taxon>
        <taxon>Metazoa</taxon>
        <taxon>Ecdysozoa</taxon>
        <taxon>Arthropoda</taxon>
        <taxon>Hexapoda</taxon>
        <taxon>Insecta</taxon>
        <taxon>Pterygota</taxon>
        <taxon>Neoptera</taxon>
        <taxon>Paraneoptera</taxon>
        <taxon>Hemiptera</taxon>
        <taxon>Auchenorrhyncha</taxon>
        <taxon>Membracoidea</taxon>
        <taxon>Cicadellidae</taxon>
        <taxon>Cicadellinae</taxon>
        <taxon>Proconiini</taxon>
        <taxon>Homalodisca</taxon>
    </lineage>
</organism>
<keyword evidence="7 11" id="KW-1133">Transmembrane helix</keyword>
<dbReference type="EMBL" id="GECU01035304">
    <property type="protein sequence ID" value="JAS72402.1"/>
    <property type="molecule type" value="Transcribed_RNA"/>
</dbReference>
<evidence type="ECO:0000256" key="2">
    <source>
        <dbReference type="ARBA" id="ARBA00009995"/>
    </source>
</evidence>
<keyword evidence="4" id="KW-0808">Transferase</keyword>
<dbReference type="PANTHER" id="PTHR48043">
    <property type="entry name" value="EG:EG0003.4 PROTEIN-RELATED"/>
    <property type="match status" value="1"/>
</dbReference>
<evidence type="ECO:0000256" key="10">
    <source>
        <dbReference type="ARBA" id="ARBA00046288"/>
    </source>
</evidence>
<evidence type="ECO:0000256" key="4">
    <source>
        <dbReference type="ARBA" id="ARBA00022679"/>
    </source>
</evidence>
<sequence>MKVSTVQIQVIGVLIIIGTVYSHNILGLFPTTAKSAFLASEAIMKELARRGHNVTVVSCFPRQKKISNYTDISIRSARESMMYESSIDIKKYNIPLNILDLTPIFTDLIEGMRSVLEFSGIQELLSSNMSFDVVFHEMFVDDIFLLISRKFNAPVIAIGPSYILPWAADRFAIPQNPSYIPVIANGYSDKMNFCERLWNTITLIRSKIDYWNILNPKSLEVYSKHYKETLPPFREVSSYVSMYFVNQHFTLNRPRPLPPQVIEIAGVHLKPVKALEQELQMWMDNAPFGVVYFCFGSMLRGASLPTEKVQIFLEVFRSFPQRVLWKWEDDPPSGVPEHVKMLKWLPQRDILGHKNIRFFISHGGLLGVTEAVAEGVPILGIPTNMDQANNIASLVDHGAGMVLDYNNITMETLYYSYNQMLTDSGYARNAKKLSERFLDRPQSPLDTAVYWTEYVIRHGGAPHLQSAAVHLTWYQYYLLDVIAVCLASLAATVATVVYIIKTSLRVFCSRTSSKMKVN</sequence>
<evidence type="ECO:0000256" key="3">
    <source>
        <dbReference type="ARBA" id="ARBA00022676"/>
    </source>
</evidence>
<gene>
    <name evidence="12" type="ORF">g.37538</name>
</gene>
<keyword evidence="5 11" id="KW-0812">Transmembrane</keyword>
<keyword evidence="9" id="KW-0325">Glycoprotein</keyword>
<dbReference type="Pfam" id="PF00201">
    <property type="entry name" value="UDPGT"/>
    <property type="match status" value="1"/>
</dbReference>
<dbReference type="SUPFAM" id="SSF53756">
    <property type="entry name" value="UDP-Glycosyltransferase/glycogen phosphorylase"/>
    <property type="match status" value="1"/>
</dbReference>
<name>A0A1B6HCS8_9HEMI</name>
<evidence type="ECO:0000256" key="6">
    <source>
        <dbReference type="ARBA" id="ARBA00022824"/>
    </source>
</evidence>
<dbReference type="FunFam" id="3.40.50.2000:FF:000050">
    <property type="entry name" value="UDP-glucuronosyltransferase"/>
    <property type="match status" value="1"/>
</dbReference>
<dbReference type="GO" id="GO:0005783">
    <property type="term" value="C:endoplasmic reticulum"/>
    <property type="evidence" value="ECO:0007669"/>
    <property type="project" value="UniProtKB-SubCell"/>
</dbReference>
<reference evidence="12" key="1">
    <citation type="submission" date="2015-11" db="EMBL/GenBank/DDBJ databases">
        <title>De novo transcriptome assembly of four potential Pierce s Disease insect vectors from Arizona vineyards.</title>
        <authorList>
            <person name="Tassone E.E."/>
        </authorList>
    </citation>
    <scope>NUCLEOTIDE SEQUENCE</scope>
</reference>
<comment type="similarity">
    <text evidence="2">Belongs to the UDP-glycosyltransferase family.</text>
</comment>
<dbReference type="CDD" id="cd03784">
    <property type="entry name" value="GT1_Gtf-like"/>
    <property type="match status" value="1"/>
</dbReference>
<evidence type="ECO:0000256" key="5">
    <source>
        <dbReference type="ARBA" id="ARBA00022692"/>
    </source>
</evidence>
<evidence type="ECO:0000256" key="1">
    <source>
        <dbReference type="ARBA" id="ARBA00004240"/>
    </source>
</evidence>
<dbReference type="GO" id="GO:0008194">
    <property type="term" value="F:UDP-glycosyltransferase activity"/>
    <property type="evidence" value="ECO:0007669"/>
    <property type="project" value="InterPro"/>
</dbReference>